<dbReference type="Proteomes" id="UP000783686">
    <property type="component" value="Unassembled WGS sequence"/>
</dbReference>
<organism evidence="7 8">
    <name type="scientific">Bursaphelenchus okinawaensis</name>
    <dbReference type="NCBI Taxonomy" id="465554"/>
    <lineage>
        <taxon>Eukaryota</taxon>
        <taxon>Metazoa</taxon>
        <taxon>Ecdysozoa</taxon>
        <taxon>Nematoda</taxon>
        <taxon>Chromadorea</taxon>
        <taxon>Rhabditida</taxon>
        <taxon>Tylenchina</taxon>
        <taxon>Tylenchomorpha</taxon>
        <taxon>Aphelenchoidea</taxon>
        <taxon>Aphelenchoididae</taxon>
        <taxon>Bursaphelenchus</taxon>
    </lineage>
</organism>
<gene>
    <name evidence="7" type="ORF">BOKJ2_LOCUS9471</name>
</gene>
<dbReference type="PROSITE" id="PS00455">
    <property type="entry name" value="AMP_BINDING"/>
    <property type="match status" value="1"/>
</dbReference>
<comment type="subcellular location">
    <subcellularLocation>
        <location evidence="1">Peroxisome</location>
    </subcellularLocation>
</comment>
<dbReference type="InterPro" id="IPR020845">
    <property type="entry name" value="AMP-binding_CS"/>
</dbReference>
<keyword evidence="4" id="KW-1133">Transmembrane helix</keyword>
<evidence type="ECO:0000259" key="6">
    <source>
        <dbReference type="Pfam" id="PF13193"/>
    </source>
</evidence>
<evidence type="ECO:0000256" key="2">
    <source>
        <dbReference type="ARBA" id="ARBA00006432"/>
    </source>
</evidence>
<dbReference type="EMBL" id="CAJFCW020000004">
    <property type="protein sequence ID" value="CAG9115124.1"/>
    <property type="molecule type" value="Genomic_DNA"/>
</dbReference>
<dbReference type="Proteomes" id="UP000614601">
    <property type="component" value="Unassembled WGS sequence"/>
</dbReference>
<feature type="domain" description="AMP-dependent synthetase/ligase" evidence="5">
    <location>
        <begin position="40"/>
        <end position="420"/>
    </location>
</feature>
<comment type="caution">
    <text evidence="7">The sequence shown here is derived from an EMBL/GenBank/DDBJ whole genome shotgun (WGS) entry which is preliminary data.</text>
</comment>
<proteinExistence type="inferred from homology"/>
<keyword evidence="3" id="KW-0576">Peroxisome</keyword>
<keyword evidence="4" id="KW-0812">Transmembrane</keyword>
<dbReference type="InterPro" id="IPR025110">
    <property type="entry name" value="AMP-bd_C"/>
</dbReference>
<evidence type="ECO:0000256" key="4">
    <source>
        <dbReference type="SAM" id="Phobius"/>
    </source>
</evidence>
<dbReference type="PANTHER" id="PTHR24096:SF422">
    <property type="entry name" value="BCDNA.GH02901"/>
    <property type="match status" value="1"/>
</dbReference>
<evidence type="ECO:0000256" key="1">
    <source>
        <dbReference type="ARBA" id="ARBA00004275"/>
    </source>
</evidence>
<dbReference type="Gene3D" id="3.30.300.30">
    <property type="match status" value="1"/>
</dbReference>
<evidence type="ECO:0000313" key="8">
    <source>
        <dbReference type="Proteomes" id="UP000614601"/>
    </source>
</evidence>
<sequence>MSKNRFIKMTIFKSKLPTVTIDERPVGAQILDAIWKHSIENPSKKAMINAKDESDYVTYRQMYLHIQSYAAFLNQIGFGHDDVTCLVTKNRWEYPVVLTGTLMVGGVVSAGSYAFTDWELTRQFVDCGASLVVCEHDILSKVLIAVKKAPKVKKVVVLGGKTAPGKVGDVRVYNLVDVIKQEPSQRLPKVNWRVKKDLALIPYSSGTTGAPKGVMISHYNLSAMRNIFHTFVETCVYRSISPDYDPKNEALLLVLPFYHAYGCLLMLDCIFTGGTYLVMGSFEPEVFCAQIQKYRIQLVHVVPPMVVFMAKSPVVDRYDLSSVKWVGSGAAPLGQDLSDELMKRLPNIRGVYQGYGMTEITMASHLMDPLLAKGQKMTSIGALISNNEAIVVDPKTNKKLGPNQQGEICVKSPTIMLGYLHKMHATTATIDQEGWLHTGDIGYADEDGHFFVVDRLKELIKVKGFQVPPAELEDLLLSHPLIADAAVIGVRNQKSGELPKAFIVRRNKTLTASEVQKFVADKTAHYKHLKGGVEFIDEIPRSPSGKILRKHLRDMPKSKL</sequence>
<dbReference type="PANTHER" id="PTHR24096">
    <property type="entry name" value="LONG-CHAIN-FATTY-ACID--COA LIGASE"/>
    <property type="match status" value="1"/>
</dbReference>
<dbReference type="InterPro" id="IPR045851">
    <property type="entry name" value="AMP-bd_C_sf"/>
</dbReference>
<evidence type="ECO:0000256" key="3">
    <source>
        <dbReference type="ARBA" id="ARBA00023140"/>
    </source>
</evidence>
<dbReference type="OrthoDB" id="10253869at2759"/>
<dbReference type="FunFam" id="3.30.300.30:FF:000007">
    <property type="entry name" value="4-coumarate--CoA ligase 2"/>
    <property type="match status" value="1"/>
</dbReference>
<dbReference type="InterPro" id="IPR000873">
    <property type="entry name" value="AMP-dep_synth/lig_dom"/>
</dbReference>
<accession>A0A811KXQ2</accession>
<evidence type="ECO:0000259" key="5">
    <source>
        <dbReference type="Pfam" id="PF00501"/>
    </source>
</evidence>
<dbReference type="Pfam" id="PF00501">
    <property type="entry name" value="AMP-binding"/>
    <property type="match status" value="1"/>
</dbReference>
<feature type="domain" description="AMP-binding enzyme C-terminal" evidence="6">
    <location>
        <begin position="471"/>
        <end position="546"/>
    </location>
</feature>
<dbReference type="SUPFAM" id="SSF56801">
    <property type="entry name" value="Acetyl-CoA synthetase-like"/>
    <property type="match status" value="1"/>
</dbReference>
<dbReference type="Gene3D" id="3.40.50.980">
    <property type="match status" value="2"/>
</dbReference>
<keyword evidence="8" id="KW-1185">Reference proteome</keyword>
<dbReference type="Gene3D" id="2.30.38.10">
    <property type="entry name" value="Luciferase, Domain 3"/>
    <property type="match status" value="1"/>
</dbReference>
<evidence type="ECO:0008006" key="9">
    <source>
        <dbReference type="Google" id="ProtNLM"/>
    </source>
</evidence>
<dbReference type="AlphaFoldDB" id="A0A811KXQ2"/>
<dbReference type="GO" id="GO:0005777">
    <property type="term" value="C:peroxisome"/>
    <property type="evidence" value="ECO:0007669"/>
    <property type="project" value="UniProtKB-SubCell"/>
</dbReference>
<dbReference type="GO" id="GO:0016405">
    <property type="term" value="F:CoA-ligase activity"/>
    <property type="evidence" value="ECO:0007669"/>
    <property type="project" value="TreeGrafter"/>
</dbReference>
<keyword evidence="4" id="KW-0472">Membrane</keyword>
<dbReference type="EMBL" id="CAJFDH010000004">
    <property type="protein sequence ID" value="CAD5221491.1"/>
    <property type="molecule type" value="Genomic_DNA"/>
</dbReference>
<dbReference type="Pfam" id="PF13193">
    <property type="entry name" value="AMP-binding_C"/>
    <property type="match status" value="1"/>
</dbReference>
<protein>
    <recommendedName>
        <fullName evidence="9">AMP-binding domain-containing protein</fullName>
    </recommendedName>
</protein>
<dbReference type="CDD" id="cd05911">
    <property type="entry name" value="Firefly_Luc_like"/>
    <property type="match status" value="1"/>
</dbReference>
<evidence type="ECO:0000313" key="7">
    <source>
        <dbReference type="EMBL" id="CAD5221491.1"/>
    </source>
</evidence>
<reference evidence="7" key="1">
    <citation type="submission" date="2020-09" db="EMBL/GenBank/DDBJ databases">
        <authorList>
            <person name="Kikuchi T."/>
        </authorList>
    </citation>
    <scope>NUCLEOTIDE SEQUENCE</scope>
    <source>
        <strain evidence="7">SH1</strain>
    </source>
</reference>
<comment type="similarity">
    <text evidence="2">Belongs to the ATP-dependent AMP-binding enzyme family.</text>
</comment>
<feature type="transmembrane region" description="Helical" evidence="4">
    <location>
        <begin position="96"/>
        <end position="115"/>
    </location>
</feature>
<name>A0A811KXQ2_9BILA</name>